<name>H0ETS1_GLAL7</name>
<protein>
    <submittedName>
        <fullName evidence="1">Uncharacterized protein</fullName>
    </submittedName>
</protein>
<evidence type="ECO:0000313" key="1">
    <source>
        <dbReference type="EMBL" id="EHK98090.1"/>
    </source>
</evidence>
<gene>
    <name evidence="1" type="ORF">M7I_6140</name>
</gene>
<sequence length="98" mass="10900">MTFAKVSPKSVSCDHGGSGENLNILDWLGVLSNTFALPGKDCLVDRETVTLDAQHPAVCWNSVSNGNRNDISWNQFLRLDPCNMTISNNLRFVCRIFL</sequence>
<dbReference type="InParanoid" id="H0ETS1"/>
<reference evidence="1 2" key="1">
    <citation type="journal article" date="2012" name="Eukaryot. Cell">
        <title>Genome sequence of the fungus Glarea lozoyensis: the first genome sequence of a species from the Helotiaceae family.</title>
        <authorList>
            <person name="Youssar L."/>
            <person name="Gruening B.A."/>
            <person name="Erxleben A."/>
            <person name="Guenther S."/>
            <person name="Huettel W."/>
        </authorList>
    </citation>
    <scope>NUCLEOTIDE SEQUENCE [LARGE SCALE GENOMIC DNA]</scope>
    <source>
        <strain evidence="2">ATCC 74030 / MF5533</strain>
    </source>
</reference>
<comment type="caution">
    <text evidence="1">The sequence shown here is derived from an EMBL/GenBank/DDBJ whole genome shotgun (WGS) entry which is preliminary data.</text>
</comment>
<dbReference type="Proteomes" id="UP000005446">
    <property type="component" value="Unassembled WGS sequence"/>
</dbReference>
<dbReference type="EMBL" id="AGUE01000165">
    <property type="protein sequence ID" value="EHK98090.1"/>
    <property type="molecule type" value="Genomic_DNA"/>
</dbReference>
<proteinExistence type="predicted"/>
<keyword evidence="2" id="KW-1185">Reference proteome</keyword>
<accession>H0ETS1</accession>
<evidence type="ECO:0000313" key="2">
    <source>
        <dbReference type="Proteomes" id="UP000005446"/>
    </source>
</evidence>
<organism evidence="1 2">
    <name type="scientific">Glarea lozoyensis (strain ATCC 74030 / MF5533)</name>
    <dbReference type="NCBI Taxonomy" id="1104152"/>
    <lineage>
        <taxon>Eukaryota</taxon>
        <taxon>Fungi</taxon>
        <taxon>Dikarya</taxon>
        <taxon>Ascomycota</taxon>
        <taxon>Pezizomycotina</taxon>
        <taxon>Leotiomycetes</taxon>
        <taxon>Helotiales</taxon>
        <taxon>Helotiaceae</taxon>
        <taxon>Glarea</taxon>
    </lineage>
</organism>
<dbReference type="HOGENOM" id="CLU_2333795_0_0_1"/>
<dbReference type="AlphaFoldDB" id="H0ETS1"/>